<dbReference type="EMBL" id="JAHMHR010000067">
    <property type="protein sequence ID" value="KAK1658931.1"/>
    <property type="molecule type" value="Genomic_DNA"/>
</dbReference>
<name>A0AAJ0AC75_9PEZI</name>
<protein>
    <submittedName>
        <fullName evidence="2">Uncharacterized protein</fullName>
    </submittedName>
</protein>
<gene>
    <name evidence="2" type="ORF">BDP55DRAFT_564161</name>
</gene>
<comment type="caution">
    <text evidence="2">The sequence shown here is derived from an EMBL/GenBank/DDBJ whole genome shotgun (WGS) entry which is preliminary data.</text>
</comment>
<feature type="non-terminal residue" evidence="2">
    <location>
        <position position="1"/>
    </location>
</feature>
<feature type="region of interest" description="Disordered" evidence="1">
    <location>
        <begin position="1"/>
        <end position="34"/>
    </location>
</feature>
<evidence type="ECO:0000313" key="3">
    <source>
        <dbReference type="Proteomes" id="UP001224890"/>
    </source>
</evidence>
<evidence type="ECO:0000313" key="2">
    <source>
        <dbReference type="EMBL" id="KAK1658931.1"/>
    </source>
</evidence>
<evidence type="ECO:0000256" key="1">
    <source>
        <dbReference type="SAM" id="MobiDB-lite"/>
    </source>
</evidence>
<feature type="compositionally biased region" description="Polar residues" evidence="1">
    <location>
        <begin position="1"/>
        <end position="17"/>
    </location>
</feature>
<accession>A0AAJ0AC75</accession>
<dbReference type="GeneID" id="85454832"/>
<dbReference type="AlphaFoldDB" id="A0AAJ0AC75"/>
<dbReference type="Proteomes" id="UP001224890">
    <property type="component" value="Unassembled WGS sequence"/>
</dbReference>
<dbReference type="RefSeq" id="XP_060423695.1">
    <property type="nucleotide sequence ID" value="XM_060570306.1"/>
</dbReference>
<reference evidence="2" key="1">
    <citation type="submission" date="2021-06" db="EMBL/GenBank/DDBJ databases">
        <title>Comparative genomics, transcriptomics and evolutionary studies reveal genomic signatures of adaptation to plant cell wall in hemibiotrophic fungi.</title>
        <authorList>
            <consortium name="DOE Joint Genome Institute"/>
            <person name="Baroncelli R."/>
            <person name="Diaz J.F."/>
            <person name="Benocci T."/>
            <person name="Peng M."/>
            <person name="Battaglia E."/>
            <person name="Haridas S."/>
            <person name="Andreopoulos W."/>
            <person name="Labutti K."/>
            <person name="Pangilinan J."/>
            <person name="Floch G.L."/>
            <person name="Makela M.R."/>
            <person name="Henrissat B."/>
            <person name="Grigoriev I.V."/>
            <person name="Crouch J.A."/>
            <person name="De Vries R.P."/>
            <person name="Sukno S.A."/>
            <person name="Thon M.R."/>
        </authorList>
    </citation>
    <scope>NUCLEOTIDE SEQUENCE</scope>
    <source>
        <strain evidence="2">CBS 193.32</strain>
    </source>
</reference>
<feature type="compositionally biased region" description="Basic and acidic residues" evidence="1">
    <location>
        <begin position="18"/>
        <end position="28"/>
    </location>
</feature>
<keyword evidence="3" id="KW-1185">Reference proteome</keyword>
<sequence>SREWTFGQTPLFTFSTHPSEDDTRERPRLPGNPTNSVQFNLSFEARHGLIQSFSLSGLSCGQETTTKLSGSITNTQIWEVADWAQRLRAEGLDRSEASTVGEWLNSLLGSGN</sequence>
<organism evidence="2 3">
    <name type="scientific">Colletotrichum godetiae</name>
    <dbReference type="NCBI Taxonomy" id="1209918"/>
    <lineage>
        <taxon>Eukaryota</taxon>
        <taxon>Fungi</taxon>
        <taxon>Dikarya</taxon>
        <taxon>Ascomycota</taxon>
        <taxon>Pezizomycotina</taxon>
        <taxon>Sordariomycetes</taxon>
        <taxon>Hypocreomycetidae</taxon>
        <taxon>Glomerellales</taxon>
        <taxon>Glomerellaceae</taxon>
        <taxon>Colletotrichum</taxon>
        <taxon>Colletotrichum acutatum species complex</taxon>
    </lineage>
</organism>
<proteinExistence type="predicted"/>